<evidence type="ECO:0000313" key="1">
    <source>
        <dbReference type="EMBL" id="MDO3681961.1"/>
    </source>
</evidence>
<comment type="caution">
    <text evidence="1">The sequence shown here is derived from an EMBL/GenBank/DDBJ whole genome shotgun (WGS) entry which is preliminary data.</text>
</comment>
<dbReference type="EMBL" id="JAUMKJ010000089">
    <property type="protein sequence ID" value="MDO3681961.1"/>
    <property type="molecule type" value="Genomic_DNA"/>
</dbReference>
<keyword evidence="2" id="KW-1185">Reference proteome</keyword>
<sequence>MGKRIENDEQYKKALDWLITTAAELAGPLADPLADNTTKREREKKIAVYERTSEHVRRYRRSEMARMFPGLRKVYRQLGWEIDDPGGTSNGA</sequence>
<accession>A0ABT8VLX6</accession>
<protein>
    <submittedName>
        <fullName evidence="1">Uncharacterized protein</fullName>
    </submittedName>
</protein>
<proteinExistence type="predicted"/>
<dbReference type="Proteomes" id="UP001168883">
    <property type="component" value="Unassembled WGS sequence"/>
</dbReference>
<dbReference type="RefSeq" id="WP_025850924.1">
    <property type="nucleotide sequence ID" value="NZ_JARLKN010000083.1"/>
</dbReference>
<gene>
    <name evidence="1" type="ORF">Q3C12_33745</name>
</gene>
<name>A0ABT8VLX6_9BACL</name>
<organism evidence="1 2">
    <name type="scientific">Paenibacillus ehimensis</name>
    <dbReference type="NCBI Taxonomy" id="79264"/>
    <lineage>
        <taxon>Bacteria</taxon>
        <taxon>Bacillati</taxon>
        <taxon>Bacillota</taxon>
        <taxon>Bacilli</taxon>
        <taxon>Bacillales</taxon>
        <taxon>Paenibacillaceae</taxon>
        <taxon>Paenibacillus</taxon>
    </lineage>
</organism>
<reference evidence="1" key="1">
    <citation type="submission" date="2023-07" db="EMBL/GenBank/DDBJ databases">
        <authorList>
            <person name="Aktuganov G."/>
            <person name="Boyko T."/>
            <person name="Delegan Y."/>
            <person name="Galimzianova N."/>
            <person name="Gilvanova E."/>
            <person name="Korobov V."/>
            <person name="Kuzmina L."/>
            <person name="Melentiev A."/>
            <person name="Milman P."/>
            <person name="Ryabova A."/>
            <person name="Stupak E."/>
            <person name="Yasakov T."/>
            <person name="Zharikova N."/>
            <person name="Zhurenko E."/>
        </authorList>
    </citation>
    <scope>NUCLEOTIDE SEQUENCE</scope>
    <source>
        <strain evidence="1">IB-739</strain>
    </source>
</reference>
<evidence type="ECO:0000313" key="2">
    <source>
        <dbReference type="Proteomes" id="UP001168883"/>
    </source>
</evidence>